<dbReference type="InterPro" id="IPR014001">
    <property type="entry name" value="Helicase_ATP-bd"/>
</dbReference>
<evidence type="ECO:0000313" key="7">
    <source>
        <dbReference type="EMBL" id="WAQ82449.1"/>
    </source>
</evidence>
<dbReference type="PANTHER" id="PTHR45626:SF14">
    <property type="entry name" value="ATP-DEPENDENT DNA HELICASE (EUROFUNG)"/>
    <property type="match status" value="1"/>
</dbReference>
<keyword evidence="2" id="KW-0378">Hydrolase</keyword>
<feature type="region of interest" description="Disordered" evidence="4">
    <location>
        <begin position="1"/>
        <end position="36"/>
    </location>
</feature>
<proteinExistence type="predicted"/>
<dbReference type="CDD" id="cd18793">
    <property type="entry name" value="SF2_C_SNF"/>
    <property type="match status" value="1"/>
</dbReference>
<dbReference type="PROSITE" id="PS51192">
    <property type="entry name" value="HELICASE_ATP_BIND_1"/>
    <property type="match status" value="1"/>
</dbReference>
<dbReference type="GeneID" id="77807715"/>
<organism evidence="7 8">
    <name type="scientific">Puccinia triticina</name>
    <dbReference type="NCBI Taxonomy" id="208348"/>
    <lineage>
        <taxon>Eukaryota</taxon>
        <taxon>Fungi</taxon>
        <taxon>Dikarya</taxon>
        <taxon>Basidiomycota</taxon>
        <taxon>Pucciniomycotina</taxon>
        <taxon>Pucciniomycetes</taxon>
        <taxon>Pucciniales</taxon>
        <taxon>Pucciniaceae</taxon>
        <taxon>Puccinia</taxon>
    </lineage>
</organism>
<dbReference type="SMART" id="SM00490">
    <property type="entry name" value="HELICc"/>
    <property type="match status" value="1"/>
</dbReference>
<evidence type="ECO:0000256" key="2">
    <source>
        <dbReference type="ARBA" id="ARBA00022801"/>
    </source>
</evidence>
<keyword evidence="3" id="KW-0067">ATP-binding</keyword>
<dbReference type="InterPro" id="IPR001650">
    <property type="entry name" value="Helicase_C-like"/>
</dbReference>
<dbReference type="InterPro" id="IPR049730">
    <property type="entry name" value="SNF2/RAD54-like_C"/>
</dbReference>
<feature type="domain" description="Helicase C-terminal" evidence="6">
    <location>
        <begin position="486"/>
        <end position="646"/>
    </location>
</feature>
<gene>
    <name evidence="7" type="ORF">PtA15_2A766</name>
</gene>
<dbReference type="SUPFAM" id="SSF52540">
    <property type="entry name" value="P-loop containing nucleoside triphosphate hydrolases"/>
    <property type="match status" value="2"/>
</dbReference>
<dbReference type="Pfam" id="PF00271">
    <property type="entry name" value="Helicase_C"/>
    <property type="match status" value="1"/>
</dbReference>
<keyword evidence="8" id="KW-1185">Reference proteome</keyword>
<dbReference type="Proteomes" id="UP001164743">
    <property type="component" value="Chromosome 2A"/>
</dbReference>
<keyword evidence="1" id="KW-0547">Nucleotide-binding</keyword>
<dbReference type="CDD" id="cd18008">
    <property type="entry name" value="DEXDc_SHPRH-like"/>
    <property type="match status" value="1"/>
</dbReference>
<evidence type="ECO:0000313" key="8">
    <source>
        <dbReference type="Proteomes" id="UP001164743"/>
    </source>
</evidence>
<evidence type="ECO:0000259" key="5">
    <source>
        <dbReference type="PROSITE" id="PS51192"/>
    </source>
</evidence>
<evidence type="ECO:0000256" key="4">
    <source>
        <dbReference type="SAM" id="MobiDB-lite"/>
    </source>
</evidence>
<reference evidence="7" key="1">
    <citation type="submission" date="2022-10" db="EMBL/GenBank/DDBJ databases">
        <title>Puccinia triticina Genome sequencing and assembly.</title>
        <authorList>
            <person name="Li C."/>
        </authorList>
    </citation>
    <scope>NUCLEOTIDE SEQUENCE</scope>
    <source>
        <strain evidence="7">Pt15</strain>
    </source>
</reference>
<evidence type="ECO:0000256" key="3">
    <source>
        <dbReference type="ARBA" id="ARBA00022840"/>
    </source>
</evidence>
<feature type="compositionally biased region" description="Basic residues" evidence="4">
    <location>
        <begin position="199"/>
        <end position="208"/>
    </location>
</feature>
<dbReference type="RefSeq" id="XP_053018004.1">
    <property type="nucleotide sequence ID" value="XM_053166820.1"/>
</dbReference>
<dbReference type="InterPro" id="IPR050628">
    <property type="entry name" value="SNF2_RAD54_helicase_TF"/>
</dbReference>
<dbReference type="PANTHER" id="PTHR45626">
    <property type="entry name" value="TRANSCRIPTION TERMINATION FACTOR 2-RELATED"/>
    <property type="match status" value="1"/>
</dbReference>
<dbReference type="Gene3D" id="3.40.50.300">
    <property type="entry name" value="P-loop containing nucleotide triphosphate hydrolases"/>
    <property type="match status" value="1"/>
</dbReference>
<evidence type="ECO:0000259" key="6">
    <source>
        <dbReference type="PROSITE" id="PS51194"/>
    </source>
</evidence>
<dbReference type="Pfam" id="PF00176">
    <property type="entry name" value="SNF2-rel_dom"/>
    <property type="match status" value="2"/>
</dbReference>
<dbReference type="InterPro" id="IPR038718">
    <property type="entry name" value="SNF2-like_sf"/>
</dbReference>
<sequence>MDPDHRSIASATDSLRELVEDDPEANPLAIDMSDGPREFMTQQQSEDALRELVEGMYDGDMDGVDVKAAMPDGLSCKLLPHQVVGVNWLKSREEGSKKGGILADDMGFGKTVQSIALISGVSLGLERPVGGRGRAEIGSVRDFVPRTQIAHKLHKYRVVVTTYDVVSSEWQNPKKAGRTAGGSSDDEAELSDGPGGKKSQAKGKKKAKPCPLFTKEDGSPMRFWSIILDEAHGIKNRNAQKTKACFELRGTYKWCLTGTPIQNGVEDLFPLLRFIGPSVKPFNDYAQFQEKILKPMKSGNGKGAIVKIQALLKIILLRRSKESRDKAGNPILKLPGKELILLRIPFRTSEESQFYQSVKERMMNRMAKISASGDLQRSYMAKLTLLLRMRQATLHPALSSDKADADNLEATDAKNTSTVEDLEDKVDELAAQIGGMGVTQAQAKCVICLEVLPAEAADAAHCVGCARQLRLAETFDGMQSSTKVARLLELLDEIQAEDPKTPKKTIVFSQFTSFLNLIEPFIKKASYGYTRYDGAKSADEKTRALDKIKSDPKCTVLLISLKCGSVGLNLTCCSRVILMDPWWNPSIETQAFDRSHRFGQRDDVKCYKITIADTIEDRILELQEQKQSAANQALGTEAAKKMNKLSVAEILYLLKG</sequence>
<dbReference type="Gene3D" id="3.40.50.10810">
    <property type="entry name" value="Tandem AAA-ATPase domain"/>
    <property type="match status" value="2"/>
</dbReference>
<evidence type="ECO:0000256" key="1">
    <source>
        <dbReference type="ARBA" id="ARBA00022741"/>
    </source>
</evidence>
<dbReference type="PROSITE" id="PS51194">
    <property type="entry name" value="HELICASE_CTER"/>
    <property type="match status" value="1"/>
</dbReference>
<dbReference type="SMART" id="SM00487">
    <property type="entry name" value="DEXDc"/>
    <property type="match status" value="1"/>
</dbReference>
<accession>A0ABY7CCN2</accession>
<name>A0ABY7CCN2_9BASI</name>
<protein>
    <submittedName>
        <fullName evidence="7">Uncharacterized protein</fullName>
    </submittedName>
</protein>
<dbReference type="InterPro" id="IPR027417">
    <property type="entry name" value="P-loop_NTPase"/>
</dbReference>
<feature type="domain" description="Helicase ATP-binding" evidence="5">
    <location>
        <begin position="91"/>
        <end position="278"/>
    </location>
</feature>
<dbReference type="EMBL" id="CP110422">
    <property type="protein sequence ID" value="WAQ82449.1"/>
    <property type="molecule type" value="Genomic_DNA"/>
</dbReference>
<dbReference type="InterPro" id="IPR000330">
    <property type="entry name" value="SNF2_N"/>
</dbReference>
<feature type="region of interest" description="Disordered" evidence="4">
    <location>
        <begin position="171"/>
        <end position="212"/>
    </location>
</feature>